<sequence>MTDINNLDNDRKSKKSRKKEQPLINLALTSLNQPEDEVLRNWLKIVYPKILDHLSLKQAKGVSQNIAEHLAREINPENKKKAINTLVNLRKDQSLAVHLLNAALGGWTLVKLANLDDLERRLYLAGITLHDLNKMVLDKLGDFRMDGDNWETYKKELNKWAEKLNLWQFISQEYWQDVAYLAQNAEQKRGANKTGANYPNLQHSIGYLDDFSDFIRFGDLVASIGYHPDDLEKDSLRGILLRKLRGKYTIRYHKTNENRGLLTQEIHNAVLEKTKEVAWIPFLYFPDGVTYFAPKDSDEPDLTNIAEIVRNNTLKIVAKGVGNFISRAGKGVKYEPDLIEIADVKLACETLIRRTFAIISDKKEPVTGARREKILSKNPQLKSLDWEYPNNLQCDRIAEGFNGITGLISDYFGLEKDAITKLILDSLNIAKYFEDYQKIPSDGGVPHGWYYIGGHYIKKNPSLNEAELEEIMLNSVNNILEKLGKPDRPPPFSFLDDYIAQVLNIHQNKINHNFAGELSRYHKNKANRKREAICAICNSNFEIREEFSNYSNKRVTSASKESKRGVCVICQVEKLLRRYAMDANLSAEDETIYLHLYPAYYFTPETNLIMNRAYDNFAQSNFAELDKEFSKEQYNPNYLPRLDIFRIGEDPNANKKRRVYKEQLSEEENQKYQEGKMHGYYLLGVPYLGKNPTNTETWTMPSILSLIAPIALGIKVIASRNPIPIYDSGADFKETVMLDGVHNYWQHSIKKTIFRLDELEKAIPAVFSVYALTSQAYRDSKNFPVWNALNGVSQFLDTSILYIFHYADRIEQNSKLEDMPLWLAEKLFQYYGILTEYYQTINPNYGGAKQLKMIQEIVDQYACFYRAKGRAAYARLRPFNTAAKVILDSLPSTSQENLKLIIEGELMALLDGIRDKHIDGYLPDDIFKNREKAEQLISIFADSFIEKIFNEYCQKERSLLRKNINLLRKGAEAYYIKTYGKKSELQEEN</sequence>
<accession>A0A844GP00</accession>
<comment type="caution">
    <text evidence="1">The sequence shown here is derived from an EMBL/GenBank/DDBJ whole genome shotgun (WGS) entry which is preliminary data.</text>
</comment>
<evidence type="ECO:0000313" key="1">
    <source>
        <dbReference type="EMBL" id="MTF38314.1"/>
    </source>
</evidence>
<proteinExistence type="predicted"/>
<organism evidence="1 2">
    <name type="scientific">Cyanobacterium aponinum 0216</name>
    <dbReference type="NCBI Taxonomy" id="2676140"/>
    <lineage>
        <taxon>Bacteria</taxon>
        <taxon>Bacillati</taxon>
        <taxon>Cyanobacteriota</taxon>
        <taxon>Cyanophyceae</taxon>
        <taxon>Oscillatoriophycideae</taxon>
        <taxon>Chroococcales</taxon>
        <taxon>Geminocystaceae</taxon>
        <taxon>Cyanobacterium</taxon>
    </lineage>
</organism>
<dbReference type="AlphaFoldDB" id="A0A844GP00"/>
<gene>
    <name evidence="1" type="primary">cas10d</name>
    <name evidence="1" type="ORF">GGC33_05180</name>
</gene>
<evidence type="ECO:0000313" key="2">
    <source>
        <dbReference type="Proteomes" id="UP000437131"/>
    </source>
</evidence>
<reference evidence="1 2" key="1">
    <citation type="submission" date="2019-11" db="EMBL/GenBank/DDBJ databases">
        <title>Isolation of a new High Light Tolerant Cyanobacteria.</title>
        <authorList>
            <person name="Dobson Z."/>
            <person name="Vaughn N."/>
            <person name="Vaughn M."/>
            <person name="Fromme P."/>
            <person name="Mazor Y."/>
        </authorList>
    </citation>
    <scope>NUCLEOTIDE SEQUENCE [LARGE SCALE GENOMIC DNA]</scope>
    <source>
        <strain evidence="1 2">0216</strain>
    </source>
</reference>
<protein>
    <submittedName>
        <fullName evidence="1">Type I-D CRISPR-associated protein Cas10d/Csc3</fullName>
    </submittedName>
</protein>
<dbReference type="RefSeq" id="WP_155083222.1">
    <property type="nucleotide sequence ID" value="NZ_WMIA01000004.1"/>
</dbReference>
<dbReference type="Proteomes" id="UP000437131">
    <property type="component" value="Unassembled WGS sequence"/>
</dbReference>
<name>A0A844GP00_9CHRO</name>
<dbReference type="InterPro" id="IPR017589">
    <property type="entry name" value="CRISPR-assoc_prot_Cas10d/Csc3"/>
</dbReference>
<dbReference type="NCBIfam" id="TIGR03174">
    <property type="entry name" value="cas_Csc3"/>
    <property type="match status" value="2"/>
</dbReference>
<dbReference type="EMBL" id="WMIA01000004">
    <property type="protein sequence ID" value="MTF38314.1"/>
    <property type="molecule type" value="Genomic_DNA"/>
</dbReference>